<evidence type="ECO:0000313" key="3">
    <source>
        <dbReference type="Proteomes" id="UP000271573"/>
    </source>
</evidence>
<evidence type="ECO:0000313" key="2">
    <source>
        <dbReference type="EMBL" id="BBH18055.1"/>
    </source>
</evidence>
<dbReference type="Pfam" id="PF01674">
    <property type="entry name" value="Lipase_2"/>
    <property type="match status" value="1"/>
</dbReference>
<feature type="signal peptide" evidence="1">
    <location>
        <begin position="1"/>
        <end position="27"/>
    </location>
</feature>
<reference evidence="2 3" key="1">
    <citation type="submission" date="2018-11" db="EMBL/GenBank/DDBJ databases">
        <title>Complete genome sequence of Nocardioides baekrokdamisoli strain KCTC 39748.</title>
        <authorList>
            <person name="Kang S.W."/>
            <person name="Lee K.C."/>
            <person name="Kim K.K."/>
            <person name="Kim J.S."/>
            <person name="Kim D.S."/>
            <person name="Ko S.H."/>
            <person name="Yang S.H."/>
            <person name="Shin Y.K."/>
            <person name="Lee J.S."/>
        </authorList>
    </citation>
    <scope>NUCLEOTIDE SEQUENCE [LARGE SCALE GENOMIC DNA]</scope>
    <source>
        <strain evidence="2 3">KCTC 39748</strain>
    </source>
</reference>
<sequence>MQMLKRVAGIAGAGVVVLGVVAGPAHATPTYPVASSEAQMEYNEATFYATGQDPAQSAPGVNVACTPSAAHPYPVVLVHGLNGNQYNGWANIGPSLANLGYCVYSLNYVSTDRIAASSQQIASFINQVMSTTRAAKVDLVGHSEGGFQVEYVPKMIPGMAAKVHAVVALAPPSHGTTLWGLSALIQAVGLNSTVASGCGACADLLAGSSAVQALDNGPIAQPGIAYTTIISKYDEAITPYTSAAINEPGVTNIVVQDLCPADPVGHTGLAYDSGPLSMIENALDPAHAIAVACGIGPVG</sequence>
<dbReference type="PANTHER" id="PTHR37574:SF1">
    <property type="entry name" value="LIPASE B"/>
    <property type="match status" value="1"/>
</dbReference>
<dbReference type="GO" id="GO:0016787">
    <property type="term" value="F:hydrolase activity"/>
    <property type="evidence" value="ECO:0007669"/>
    <property type="project" value="InterPro"/>
</dbReference>
<dbReference type="InterPro" id="IPR029058">
    <property type="entry name" value="AB_hydrolase_fold"/>
</dbReference>
<proteinExistence type="predicted"/>
<organism evidence="2 3">
    <name type="scientific">Nocardioides baekrokdamisoli</name>
    <dbReference type="NCBI Taxonomy" id="1804624"/>
    <lineage>
        <taxon>Bacteria</taxon>
        <taxon>Bacillati</taxon>
        <taxon>Actinomycetota</taxon>
        <taxon>Actinomycetes</taxon>
        <taxon>Propionibacteriales</taxon>
        <taxon>Nocardioidaceae</taxon>
        <taxon>Nocardioides</taxon>
    </lineage>
</organism>
<evidence type="ECO:0000256" key="1">
    <source>
        <dbReference type="SAM" id="SignalP"/>
    </source>
</evidence>
<dbReference type="Proteomes" id="UP000271573">
    <property type="component" value="Chromosome"/>
</dbReference>
<protein>
    <submittedName>
        <fullName evidence="2">Lipase</fullName>
    </submittedName>
</protein>
<gene>
    <name evidence="2" type="ORF">Back2_23420</name>
</gene>
<dbReference type="Gene3D" id="3.40.50.1820">
    <property type="entry name" value="alpha/beta hydrolase"/>
    <property type="match status" value="1"/>
</dbReference>
<accession>A0A3G9IPR8</accession>
<dbReference type="AlphaFoldDB" id="A0A3G9IPR8"/>
<dbReference type="InterPro" id="IPR002918">
    <property type="entry name" value="Lipase_EstA/Esterase_EstB"/>
</dbReference>
<keyword evidence="1" id="KW-0732">Signal</keyword>
<dbReference type="RefSeq" id="WP_197715186.1">
    <property type="nucleotide sequence ID" value="NZ_AP019307.1"/>
</dbReference>
<dbReference type="InterPro" id="IPR053228">
    <property type="entry name" value="Stereospecific_Lipase"/>
</dbReference>
<name>A0A3G9IPR8_9ACTN</name>
<dbReference type="KEGG" id="nbe:Back2_23420"/>
<keyword evidence="3" id="KW-1185">Reference proteome</keyword>
<dbReference type="SUPFAM" id="SSF53474">
    <property type="entry name" value="alpha/beta-Hydrolases"/>
    <property type="match status" value="1"/>
</dbReference>
<dbReference type="GO" id="GO:0016042">
    <property type="term" value="P:lipid catabolic process"/>
    <property type="evidence" value="ECO:0007669"/>
    <property type="project" value="InterPro"/>
</dbReference>
<dbReference type="PANTHER" id="PTHR37574">
    <property type="entry name" value="LIPASE B"/>
    <property type="match status" value="1"/>
</dbReference>
<feature type="chain" id="PRO_5018058332" evidence="1">
    <location>
        <begin position="28"/>
        <end position="299"/>
    </location>
</feature>
<dbReference type="EMBL" id="AP019307">
    <property type="protein sequence ID" value="BBH18055.1"/>
    <property type="molecule type" value="Genomic_DNA"/>
</dbReference>